<keyword evidence="2" id="KW-1003">Cell membrane</keyword>
<accession>A0A453D154</accession>
<dbReference type="InterPro" id="IPR032675">
    <property type="entry name" value="LRR_dom_sf"/>
</dbReference>
<dbReference type="InterPro" id="IPR013210">
    <property type="entry name" value="LRR_N_plant-typ"/>
</dbReference>
<keyword evidence="5 10" id="KW-0732">Signal</keyword>
<dbReference type="Gene3D" id="3.80.10.10">
    <property type="entry name" value="Ribonuclease Inhibitor"/>
    <property type="match status" value="2"/>
</dbReference>
<evidence type="ECO:0000256" key="8">
    <source>
        <dbReference type="ARBA" id="ARBA00023136"/>
    </source>
</evidence>
<dbReference type="EnsemblPlants" id="AET2Gv21051300.2">
    <property type="protein sequence ID" value="AET2Gv21051300.2"/>
    <property type="gene ID" value="AET2Gv21051300"/>
</dbReference>
<dbReference type="Pfam" id="PF00560">
    <property type="entry name" value="LRR_1"/>
    <property type="match status" value="2"/>
</dbReference>
<name>A0A453D154_AEGTS</name>
<dbReference type="PANTHER" id="PTHR48063">
    <property type="entry name" value="LRR RECEPTOR-LIKE KINASE"/>
    <property type="match status" value="1"/>
</dbReference>
<feature type="domain" description="Leucine-rich repeat-containing N-terminal plant-type" evidence="11">
    <location>
        <begin position="29"/>
        <end position="66"/>
    </location>
</feature>
<dbReference type="AlphaFoldDB" id="A0A453D154"/>
<dbReference type="SUPFAM" id="SSF52058">
    <property type="entry name" value="L domain-like"/>
    <property type="match status" value="1"/>
</dbReference>
<dbReference type="Pfam" id="PF08263">
    <property type="entry name" value="LRRNT_2"/>
    <property type="match status" value="1"/>
</dbReference>
<evidence type="ECO:0000256" key="7">
    <source>
        <dbReference type="ARBA" id="ARBA00022989"/>
    </source>
</evidence>
<keyword evidence="4" id="KW-0812">Transmembrane</keyword>
<evidence type="ECO:0000313" key="13">
    <source>
        <dbReference type="Proteomes" id="UP000015105"/>
    </source>
</evidence>
<dbReference type="Pfam" id="PF13855">
    <property type="entry name" value="LRR_8"/>
    <property type="match status" value="1"/>
</dbReference>
<evidence type="ECO:0000256" key="10">
    <source>
        <dbReference type="SAM" id="SignalP"/>
    </source>
</evidence>
<keyword evidence="3" id="KW-0433">Leucine-rich repeat</keyword>
<reference evidence="13" key="1">
    <citation type="journal article" date="2014" name="Science">
        <title>Ancient hybridizations among the ancestral genomes of bread wheat.</title>
        <authorList>
            <consortium name="International Wheat Genome Sequencing Consortium,"/>
            <person name="Marcussen T."/>
            <person name="Sandve S.R."/>
            <person name="Heier L."/>
            <person name="Spannagl M."/>
            <person name="Pfeifer M."/>
            <person name="Jakobsen K.S."/>
            <person name="Wulff B.B."/>
            <person name="Steuernagel B."/>
            <person name="Mayer K.F."/>
            <person name="Olsen O.A."/>
        </authorList>
    </citation>
    <scope>NUCLEOTIDE SEQUENCE [LARGE SCALE GENOMIC DNA]</scope>
    <source>
        <strain evidence="13">cv. AL8/78</strain>
    </source>
</reference>
<dbReference type="OrthoDB" id="785757at2759"/>
<dbReference type="KEGG" id="ats:109778790"/>
<evidence type="ECO:0000256" key="9">
    <source>
        <dbReference type="ARBA" id="ARBA00023180"/>
    </source>
</evidence>
<dbReference type="FunFam" id="3.80.10.10:FF:000275">
    <property type="entry name" value="Leucine-rich repeat receptor-like protein kinase"/>
    <property type="match status" value="1"/>
</dbReference>
<keyword evidence="8" id="KW-0472">Membrane</keyword>
<evidence type="ECO:0000256" key="5">
    <source>
        <dbReference type="ARBA" id="ARBA00022729"/>
    </source>
</evidence>
<feature type="chain" id="PRO_5019382378" description="Leucine-rich repeat-containing N-terminal plant-type domain-containing protein" evidence="10">
    <location>
        <begin position="21"/>
        <end position="271"/>
    </location>
</feature>
<evidence type="ECO:0000256" key="4">
    <source>
        <dbReference type="ARBA" id="ARBA00022692"/>
    </source>
</evidence>
<evidence type="ECO:0000256" key="3">
    <source>
        <dbReference type="ARBA" id="ARBA00022614"/>
    </source>
</evidence>
<organism evidence="12 13">
    <name type="scientific">Aegilops tauschii subsp. strangulata</name>
    <name type="common">Goatgrass</name>
    <dbReference type="NCBI Taxonomy" id="200361"/>
    <lineage>
        <taxon>Eukaryota</taxon>
        <taxon>Viridiplantae</taxon>
        <taxon>Streptophyta</taxon>
        <taxon>Embryophyta</taxon>
        <taxon>Tracheophyta</taxon>
        <taxon>Spermatophyta</taxon>
        <taxon>Magnoliopsida</taxon>
        <taxon>Liliopsida</taxon>
        <taxon>Poales</taxon>
        <taxon>Poaceae</taxon>
        <taxon>BOP clade</taxon>
        <taxon>Pooideae</taxon>
        <taxon>Triticodae</taxon>
        <taxon>Triticeae</taxon>
        <taxon>Triticinae</taxon>
        <taxon>Aegilops</taxon>
    </lineage>
</organism>
<dbReference type="Proteomes" id="UP000015105">
    <property type="component" value="Chromosome 2D"/>
</dbReference>
<evidence type="ECO:0000256" key="1">
    <source>
        <dbReference type="ARBA" id="ARBA00004251"/>
    </source>
</evidence>
<feature type="signal peptide" evidence="10">
    <location>
        <begin position="1"/>
        <end position="20"/>
    </location>
</feature>
<dbReference type="InterPro" id="IPR046956">
    <property type="entry name" value="RLP23-like"/>
</dbReference>
<reference evidence="12" key="5">
    <citation type="journal article" date="2021" name="G3 (Bethesda)">
        <title>Aegilops tauschii genome assembly Aet v5.0 features greater sequence contiguity and improved annotation.</title>
        <authorList>
            <person name="Wang L."/>
            <person name="Zhu T."/>
            <person name="Rodriguez J.C."/>
            <person name="Deal K.R."/>
            <person name="Dubcovsky J."/>
            <person name="McGuire P.E."/>
            <person name="Lux T."/>
            <person name="Spannagl M."/>
            <person name="Mayer K.F.X."/>
            <person name="Baldrich P."/>
            <person name="Meyers B.C."/>
            <person name="Huo N."/>
            <person name="Gu Y.Q."/>
            <person name="Zhou H."/>
            <person name="Devos K.M."/>
            <person name="Bennetzen J.L."/>
            <person name="Unver T."/>
            <person name="Budak H."/>
            <person name="Gulick P.J."/>
            <person name="Galiba G."/>
            <person name="Kalapos B."/>
            <person name="Nelson D.R."/>
            <person name="Li P."/>
            <person name="You F.M."/>
            <person name="Luo M.C."/>
            <person name="Dvorak J."/>
        </authorList>
    </citation>
    <scope>NUCLEOTIDE SEQUENCE [LARGE SCALE GENOMIC DNA]</scope>
    <source>
        <strain evidence="12">cv. AL8/78</strain>
    </source>
</reference>
<dbReference type="PANTHER" id="PTHR48063:SF98">
    <property type="entry name" value="LRR RECEPTOR-LIKE SERINE_THREONINE-PROTEIN KINASE FLS2"/>
    <property type="match status" value="1"/>
</dbReference>
<evidence type="ECO:0000256" key="2">
    <source>
        <dbReference type="ARBA" id="ARBA00022475"/>
    </source>
</evidence>
<dbReference type="FunFam" id="3.80.10.10:FF:000356">
    <property type="entry name" value="LRR receptor-like serine/threonine-protein kinase"/>
    <property type="match status" value="1"/>
</dbReference>
<keyword evidence="6" id="KW-0677">Repeat</keyword>
<dbReference type="OMA" id="IVCANTH"/>
<evidence type="ECO:0000259" key="11">
    <source>
        <dbReference type="Pfam" id="PF08263"/>
    </source>
</evidence>
<reference evidence="13" key="2">
    <citation type="journal article" date="2017" name="Nat. Plants">
        <title>The Aegilops tauschii genome reveals multiple impacts of transposons.</title>
        <authorList>
            <person name="Zhao G."/>
            <person name="Zou C."/>
            <person name="Li K."/>
            <person name="Wang K."/>
            <person name="Li T."/>
            <person name="Gao L."/>
            <person name="Zhang X."/>
            <person name="Wang H."/>
            <person name="Yang Z."/>
            <person name="Liu X."/>
            <person name="Jiang W."/>
            <person name="Mao L."/>
            <person name="Kong X."/>
            <person name="Jiao Y."/>
            <person name="Jia J."/>
        </authorList>
    </citation>
    <scope>NUCLEOTIDE SEQUENCE [LARGE SCALE GENOMIC DNA]</scope>
    <source>
        <strain evidence="13">cv. AL8/78</strain>
    </source>
</reference>
<protein>
    <recommendedName>
        <fullName evidence="11">Leucine-rich repeat-containing N-terminal plant-type domain-containing protein</fullName>
    </recommendedName>
</protein>
<comment type="subcellular location">
    <subcellularLocation>
        <location evidence="1">Cell membrane</location>
        <topology evidence="1">Single-pass type I membrane protein</topology>
    </subcellularLocation>
</comment>
<keyword evidence="7" id="KW-1133">Transmembrane helix</keyword>
<keyword evidence="13" id="KW-1185">Reference proteome</keyword>
<keyword evidence="9" id="KW-0325">Glycoprotein</keyword>
<proteinExistence type="predicted"/>
<evidence type="ECO:0000256" key="6">
    <source>
        <dbReference type="ARBA" id="ARBA00022737"/>
    </source>
</evidence>
<dbReference type="Gramene" id="AET2Gv21051300.2">
    <property type="protein sequence ID" value="AET2Gv21051300.2"/>
    <property type="gene ID" value="AET2Gv21051300"/>
</dbReference>
<dbReference type="GO" id="GO:0005886">
    <property type="term" value="C:plasma membrane"/>
    <property type="evidence" value="ECO:0007669"/>
    <property type="project" value="UniProtKB-SubCell"/>
</dbReference>
<reference evidence="12" key="4">
    <citation type="submission" date="2019-03" db="UniProtKB">
        <authorList>
            <consortium name="EnsemblPlants"/>
        </authorList>
    </citation>
    <scope>IDENTIFICATION</scope>
</reference>
<dbReference type="InterPro" id="IPR001611">
    <property type="entry name" value="Leu-rich_rpt"/>
</dbReference>
<evidence type="ECO:0000313" key="12">
    <source>
        <dbReference type="EnsemblPlants" id="AET2Gv21051300.2"/>
    </source>
</evidence>
<reference evidence="12" key="3">
    <citation type="journal article" date="2017" name="Nature">
        <title>Genome sequence of the progenitor of the wheat D genome Aegilops tauschii.</title>
        <authorList>
            <person name="Luo M.C."/>
            <person name="Gu Y.Q."/>
            <person name="Puiu D."/>
            <person name="Wang H."/>
            <person name="Twardziok S.O."/>
            <person name="Deal K.R."/>
            <person name="Huo N."/>
            <person name="Zhu T."/>
            <person name="Wang L."/>
            <person name="Wang Y."/>
            <person name="McGuire P.E."/>
            <person name="Liu S."/>
            <person name="Long H."/>
            <person name="Ramasamy R.K."/>
            <person name="Rodriguez J.C."/>
            <person name="Van S.L."/>
            <person name="Yuan L."/>
            <person name="Wang Z."/>
            <person name="Xia Z."/>
            <person name="Xiao L."/>
            <person name="Anderson O.D."/>
            <person name="Ouyang S."/>
            <person name="Liang Y."/>
            <person name="Zimin A.V."/>
            <person name="Pertea G."/>
            <person name="Qi P."/>
            <person name="Bennetzen J.L."/>
            <person name="Dai X."/>
            <person name="Dawson M.W."/>
            <person name="Muller H.G."/>
            <person name="Kugler K."/>
            <person name="Rivarola-Duarte L."/>
            <person name="Spannagl M."/>
            <person name="Mayer K.F.X."/>
            <person name="Lu F.H."/>
            <person name="Bevan M.W."/>
            <person name="Leroy P."/>
            <person name="Li P."/>
            <person name="You F.M."/>
            <person name="Sun Q."/>
            <person name="Liu Z."/>
            <person name="Lyons E."/>
            <person name="Wicker T."/>
            <person name="Salzberg S.L."/>
            <person name="Devos K.M."/>
            <person name="Dvorak J."/>
        </authorList>
    </citation>
    <scope>NUCLEOTIDE SEQUENCE [LARGE SCALE GENOMIC DNA]</scope>
    <source>
        <strain evidence="12">cv. AL8/78</strain>
    </source>
</reference>
<sequence length="271" mass="29275">MVNLLAFLLLLSYGAGSIHCSAVSHGNRTDVHSLLEFKAATNDPTGALRSWDRSVHYCNWTGVVCSSLKPGRVAALILPGQSLSGEITPSLGNLTYLKIINLSFNGFSGQLPPLNQLRELISLDLSSNSFQGIIPDSLTNCSNLKLLNLASNGFSGQLTPLNQLRELVELALRNNSFQGIIPDSLTNCSKLQTIDLSRNMLEGPIPTKIGSLYNLLGMDLSRNNLTGVIPPSMGNATVRLRIVALLSKPYLIGIGFVCLHYIYVIGHPFEG</sequence>